<keyword evidence="4" id="KW-0067">ATP-binding</keyword>
<evidence type="ECO:0000256" key="1">
    <source>
        <dbReference type="ARBA" id="ARBA00005417"/>
    </source>
</evidence>
<dbReference type="CDD" id="cd00267">
    <property type="entry name" value="ABC_ATPase"/>
    <property type="match status" value="2"/>
</dbReference>
<feature type="region of interest" description="Disordered" evidence="5">
    <location>
        <begin position="375"/>
        <end position="432"/>
    </location>
</feature>
<feature type="domain" description="ABC transporter" evidence="6">
    <location>
        <begin position="26"/>
        <end position="299"/>
    </location>
</feature>
<feature type="compositionally biased region" description="Pro residues" evidence="5">
    <location>
        <begin position="573"/>
        <end position="592"/>
    </location>
</feature>
<dbReference type="EMBL" id="CACVBS010000038">
    <property type="protein sequence ID" value="CAA7263116.1"/>
    <property type="molecule type" value="Genomic_DNA"/>
</dbReference>
<dbReference type="OrthoDB" id="10255969at2759"/>
<comment type="caution">
    <text evidence="7">The sequence shown here is derived from an EMBL/GenBank/DDBJ whole genome shotgun (WGS) entry which is preliminary data.</text>
</comment>
<dbReference type="GO" id="GO:0016887">
    <property type="term" value="F:ATP hydrolysis activity"/>
    <property type="evidence" value="ECO:0007669"/>
    <property type="project" value="InterPro"/>
</dbReference>
<dbReference type="PANTHER" id="PTHR43117:SF4">
    <property type="entry name" value="OSMOPROTECTANT IMPORT ATP-BINDING PROTEIN OSMV"/>
    <property type="match status" value="1"/>
</dbReference>
<dbReference type="InterPro" id="IPR003439">
    <property type="entry name" value="ABC_transporter-like_ATP-bd"/>
</dbReference>
<feature type="compositionally biased region" description="Basic and acidic residues" evidence="5">
    <location>
        <begin position="690"/>
        <end position="702"/>
    </location>
</feature>
<sequence length="730" mass="78111">MPPRCLPLLLHIRSYTTPSSKPIVHIPSNSSIYAFGSPARSRTPLIHDISWTVREGDAWAVVSGSGSGGGGKGAVFKTLLGHTRIAPPTQGAQAAWAHAGGLYPFLSSPSESVDPYTKIALVSFRQRSSGGGSGAFFDYTARYGALWEAEDRVTLRGSLGDLTAEKKPFFEELTSRMGLEDLLDLPLLALSNGQTRRARIVKAILDEPEVLLLDEPLTGLDPPSRSALTAVLAHLHEASSPRIRVIIGLRKGEHIPAWVTHVLEVGDGRAVVRSPGLYYQGVGGGVGGLRKEGEKMGEQVGKAEIRRGRIGEVLVDMKGVNVSYRERKVLQNINWQIRQGERWHLQGANGSGKTTLLALLTGDHPQSYTQRHLLLPSFSPSSSSSCSSTNSSPSASPSSPSTTPSDTPNQTSETNTKLAPAHTLQPRKRTPTAHLRRLIGVVSPEMFDAFPRRHPGMSVWEAVGTGFDGGFVPRTRGAARALGTKEGGKGDKGGQGGVGWVDVSDEEVDLALASGLEGVKLEGVDLKGKEGKDGLEDEDEERREEVRKCLREWRVERCWEVLSALGPAAYAPAPSPSPSPSSPSPSPSPSPSSPSSSLSPTPALSPSSQPYPTPQTIAFARTPFTSLAPGEQRLVLLMRALVGRPPIVLLDEVWSGMDGGMVRAARAYLRGEGESTDEPGEEVEGGGAKGGEKEGQGMRGVDETQAVVVITHWEEEVPWEGEEVRRFKLG</sequence>
<keyword evidence="2" id="KW-0813">Transport</keyword>
<evidence type="ECO:0000256" key="4">
    <source>
        <dbReference type="ARBA" id="ARBA00022840"/>
    </source>
</evidence>
<keyword evidence="3" id="KW-0547">Nucleotide-binding</keyword>
<evidence type="ECO:0000259" key="6">
    <source>
        <dbReference type="PROSITE" id="PS50893"/>
    </source>
</evidence>
<feature type="compositionally biased region" description="Low complexity" evidence="5">
    <location>
        <begin position="376"/>
        <end position="412"/>
    </location>
</feature>
<dbReference type="Pfam" id="PF00005">
    <property type="entry name" value="ABC_tran"/>
    <property type="match status" value="2"/>
</dbReference>
<dbReference type="Gene3D" id="3.40.50.300">
    <property type="entry name" value="P-loop containing nucleotide triphosphate hydrolases"/>
    <property type="match status" value="2"/>
</dbReference>
<protein>
    <recommendedName>
        <fullName evidence="6">ABC transporter domain-containing protein</fullName>
    </recommendedName>
</protein>
<feature type="domain" description="ABC transporter" evidence="6">
    <location>
        <begin position="315"/>
        <end position="724"/>
    </location>
</feature>
<dbReference type="InterPro" id="IPR003593">
    <property type="entry name" value="AAA+_ATPase"/>
</dbReference>
<feature type="region of interest" description="Disordered" evidence="5">
    <location>
        <begin position="672"/>
        <end position="702"/>
    </location>
</feature>
<accession>A0A8S0WAH5</accession>
<dbReference type="PANTHER" id="PTHR43117">
    <property type="entry name" value="OSMOPROTECTANT IMPORT ATP-BINDING PROTEIN OSMV"/>
    <property type="match status" value="1"/>
</dbReference>
<keyword evidence="8" id="KW-1185">Reference proteome</keyword>
<reference evidence="7 8" key="1">
    <citation type="submission" date="2020-01" db="EMBL/GenBank/DDBJ databases">
        <authorList>
            <person name="Gupta K D."/>
        </authorList>
    </citation>
    <scope>NUCLEOTIDE SEQUENCE [LARGE SCALE GENOMIC DNA]</scope>
</reference>
<organism evidence="7 8">
    <name type="scientific">Cyclocybe aegerita</name>
    <name type="common">Black poplar mushroom</name>
    <name type="synonym">Agrocybe aegerita</name>
    <dbReference type="NCBI Taxonomy" id="1973307"/>
    <lineage>
        <taxon>Eukaryota</taxon>
        <taxon>Fungi</taxon>
        <taxon>Dikarya</taxon>
        <taxon>Basidiomycota</taxon>
        <taxon>Agaricomycotina</taxon>
        <taxon>Agaricomycetes</taxon>
        <taxon>Agaricomycetidae</taxon>
        <taxon>Agaricales</taxon>
        <taxon>Agaricineae</taxon>
        <taxon>Bolbitiaceae</taxon>
        <taxon>Cyclocybe</taxon>
    </lineage>
</organism>
<dbReference type="SMART" id="SM00382">
    <property type="entry name" value="AAA"/>
    <property type="match status" value="2"/>
</dbReference>
<evidence type="ECO:0000313" key="7">
    <source>
        <dbReference type="EMBL" id="CAA7263116.1"/>
    </source>
</evidence>
<dbReference type="InterPro" id="IPR027417">
    <property type="entry name" value="P-loop_NTPase"/>
</dbReference>
<comment type="similarity">
    <text evidence="1">Belongs to the ABC transporter superfamily.</text>
</comment>
<gene>
    <name evidence="7" type="ORF">AAE3_LOCUS5280</name>
</gene>
<dbReference type="AlphaFoldDB" id="A0A8S0WAH5"/>
<dbReference type="GO" id="GO:0005524">
    <property type="term" value="F:ATP binding"/>
    <property type="evidence" value="ECO:0007669"/>
    <property type="project" value="UniProtKB-KW"/>
</dbReference>
<dbReference type="SUPFAM" id="SSF52540">
    <property type="entry name" value="P-loop containing nucleoside triphosphate hydrolases"/>
    <property type="match status" value="2"/>
</dbReference>
<feature type="region of interest" description="Disordered" evidence="5">
    <location>
        <begin position="571"/>
        <end position="615"/>
    </location>
</feature>
<feature type="compositionally biased region" description="Low complexity" evidence="5">
    <location>
        <begin position="593"/>
        <end position="615"/>
    </location>
</feature>
<evidence type="ECO:0000256" key="5">
    <source>
        <dbReference type="SAM" id="MobiDB-lite"/>
    </source>
</evidence>
<proteinExistence type="inferred from homology"/>
<evidence type="ECO:0000256" key="3">
    <source>
        <dbReference type="ARBA" id="ARBA00022741"/>
    </source>
</evidence>
<dbReference type="PROSITE" id="PS50893">
    <property type="entry name" value="ABC_TRANSPORTER_2"/>
    <property type="match status" value="2"/>
</dbReference>
<feature type="compositionally biased region" description="Acidic residues" evidence="5">
    <location>
        <begin position="674"/>
        <end position="684"/>
    </location>
</feature>
<evidence type="ECO:0000256" key="2">
    <source>
        <dbReference type="ARBA" id="ARBA00022448"/>
    </source>
</evidence>
<dbReference type="Proteomes" id="UP000467700">
    <property type="component" value="Unassembled WGS sequence"/>
</dbReference>
<evidence type="ECO:0000313" key="8">
    <source>
        <dbReference type="Proteomes" id="UP000467700"/>
    </source>
</evidence>
<name>A0A8S0WAH5_CYCAE</name>